<dbReference type="RefSeq" id="WP_155474988.1">
    <property type="nucleotide sequence ID" value="NZ_WNKU01000002.1"/>
</dbReference>
<evidence type="ECO:0000313" key="2">
    <source>
        <dbReference type="EMBL" id="MTV47868.1"/>
    </source>
</evidence>
<feature type="region of interest" description="Disordered" evidence="1">
    <location>
        <begin position="218"/>
        <end position="246"/>
    </location>
</feature>
<evidence type="ECO:0000313" key="3">
    <source>
        <dbReference type="Proteomes" id="UP000430670"/>
    </source>
</evidence>
<comment type="caution">
    <text evidence="2">The sequence shown here is derived from an EMBL/GenBank/DDBJ whole genome shotgun (WGS) entry which is preliminary data.</text>
</comment>
<keyword evidence="3" id="KW-1185">Reference proteome</keyword>
<organism evidence="2 3">
    <name type="scientific">Heliobacterium mobile</name>
    <name type="common">Heliobacillus mobilis</name>
    <dbReference type="NCBI Taxonomy" id="28064"/>
    <lineage>
        <taxon>Bacteria</taxon>
        <taxon>Bacillati</taxon>
        <taxon>Bacillota</taxon>
        <taxon>Clostridia</taxon>
        <taxon>Eubacteriales</taxon>
        <taxon>Heliobacteriaceae</taxon>
        <taxon>Heliobacterium</taxon>
    </lineage>
</organism>
<protein>
    <recommendedName>
        <fullName evidence="4">Bacteriophage T4 Gp32 single-stranded DNA-binding domain-containing protein</fullName>
    </recommendedName>
</protein>
<evidence type="ECO:0000256" key="1">
    <source>
        <dbReference type="SAM" id="MobiDB-lite"/>
    </source>
</evidence>
<dbReference type="Proteomes" id="UP000430670">
    <property type="component" value="Unassembled WGS sequence"/>
</dbReference>
<dbReference type="AlphaFoldDB" id="A0A6I3SBX5"/>
<proteinExistence type="predicted"/>
<gene>
    <name evidence="2" type="ORF">GJ688_02570</name>
</gene>
<sequence length="246" mass="27478">MSIITAKGKDAKASLNKKVEKIDFKKLYIRLKDGESCRVRLLSTEDYCEYLAHASYANGIYTQPCITPVGEKCALCEASNVKAKGFDGLYAKKRYLFAFADIDMGQLRLFDATKGQAQQLIAAIEQYAYDLETYAFLFKRTGNKVDTNYSLSPILRLKPEDKERFAQFDGLTVESNLFESGLQARTRNQQIALLMDAGFPVTQLFSSEEVNSARAQIDEWESVKSGGGDDVKPIPPASEDEPDSVF</sequence>
<dbReference type="EMBL" id="WNKU01000002">
    <property type="protein sequence ID" value="MTV47868.1"/>
    <property type="molecule type" value="Genomic_DNA"/>
</dbReference>
<name>A0A6I3SBX5_HELMO</name>
<accession>A0A6I3SBX5</accession>
<reference evidence="2 3" key="1">
    <citation type="submission" date="2019-11" db="EMBL/GenBank/DDBJ databases">
        <title>Whole-genome sequence of a the green, strictly anaerobic photosynthetic bacterium Heliobacillus mobilis DSM 6151.</title>
        <authorList>
            <person name="Kyndt J.A."/>
            <person name="Meyer T.E."/>
        </authorList>
    </citation>
    <scope>NUCLEOTIDE SEQUENCE [LARGE SCALE GENOMIC DNA]</scope>
    <source>
        <strain evidence="2 3">DSM 6151</strain>
    </source>
</reference>
<dbReference type="OrthoDB" id="2365082at2"/>
<evidence type="ECO:0008006" key="4">
    <source>
        <dbReference type="Google" id="ProtNLM"/>
    </source>
</evidence>